<organism evidence="1 3">
    <name type="scientific">Cucumis melo var. makuwa</name>
    <name type="common">Oriental melon</name>
    <dbReference type="NCBI Taxonomy" id="1194695"/>
    <lineage>
        <taxon>Eukaryota</taxon>
        <taxon>Viridiplantae</taxon>
        <taxon>Streptophyta</taxon>
        <taxon>Embryophyta</taxon>
        <taxon>Tracheophyta</taxon>
        <taxon>Spermatophyta</taxon>
        <taxon>Magnoliopsida</taxon>
        <taxon>eudicotyledons</taxon>
        <taxon>Gunneridae</taxon>
        <taxon>Pentapetalae</taxon>
        <taxon>rosids</taxon>
        <taxon>fabids</taxon>
        <taxon>Cucurbitales</taxon>
        <taxon>Cucurbitaceae</taxon>
        <taxon>Benincaseae</taxon>
        <taxon>Cucumis</taxon>
    </lineage>
</organism>
<evidence type="ECO:0000313" key="2">
    <source>
        <dbReference type="EMBL" id="TYK22075.1"/>
    </source>
</evidence>
<keyword evidence="1" id="KW-0418">Kinase</keyword>
<evidence type="ECO:0000313" key="3">
    <source>
        <dbReference type="Proteomes" id="UP000321393"/>
    </source>
</evidence>
<evidence type="ECO:0000313" key="4">
    <source>
        <dbReference type="Proteomes" id="UP000321947"/>
    </source>
</evidence>
<dbReference type="OrthoDB" id="414945at2759"/>
<keyword evidence="2" id="KW-0675">Receptor</keyword>
<comment type="caution">
    <text evidence="1">The sequence shown here is derived from an EMBL/GenBank/DDBJ whole genome shotgun (WGS) entry which is preliminary data.</text>
</comment>
<sequence length="129" mass="14911">MNGLKAKRRRKRRSTTARRPPSIAWIRRQHLFTGFVESEGYSQRYYDHTLFTKVSKAGKIAVLIVQFIQSPYEELMEVVNKILRYLKMTHGSVVDRKSTSSYCTFVRVNLITCGSKKQSAMARGYAEAK</sequence>
<dbReference type="GO" id="GO:0016301">
    <property type="term" value="F:kinase activity"/>
    <property type="evidence" value="ECO:0007669"/>
    <property type="project" value="UniProtKB-KW"/>
</dbReference>
<accession>A0A5A7V378</accession>
<dbReference type="Proteomes" id="UP000321947">
    <property type="component" value="Unassembled WGS sequence"/>
</dbReference>
<proteinExistence type="predicted"/>
<name>A0A5A7V378_CUCMM</name>
<dbReference type="EMBL" id="SSTD01005234">
    <property type="protein sequence ID" value="TYK22075.1"/>
    <property type="molecule type" value="Genomic_DNA"/>
</dbReference>
<dbReference type="Proteomes" id="UP000321393">
    <property type="component" value="Unassembled WGS sequence"/>
</dbReference>
<evidence type="ECO:0000313" key="1">
    <source>
        <dbReference type="EMBL" id="KAA0060325.1"/>
    </source>
</evidence>
<dbReference type="EMBL" id="SSTE01005668">
    <property type="protein sequence ID" value="KAA0060325.1"/>
    <property type="molecule type" value="Genomic_DNA"/>
</dbReference>
<reference evidence="3 4" key="1">
    <citation type="submission" date="2019-08" db="EMBL/GenBank/DDBJ databases">
        <title>Draft genome sequences of two oriental melons (Cucumis melo L. var makuwa).</title>
        <authorList>
            <person name="Kwon S.-Y."/>
        </authorList>
    </citation>
    <scope>NUCLEOTIDE SEQUENCE [LARGE SCALE GENOMIC DNA]</scope>
    <source>
        <strain evidence="4">cv. Chang Bougi</strain>
        <strain evidence="3">cv. SW 3</strain>
        <tissue evidence="1">Leaf</tissue>
    </source>
</reference>
<dbReference type="AlphaFoldDB" id="A0A5A7V378"/>
<protein>
    <submittedName>
        <fullName evidence="1">Cysteine-rich RLK (Receptor-like protein kinase) 8</fullName>
    </submittedName>
</protein>
<gene>
    <name evidence="2" type="ORF">E5676_scaffold318G00580</name>
    <name evidence="1" type="ORF">E6C27_scaffold22G001090</name>
</gene>
<keyword evidence="1" id="KW-0808">Transferase</keyword>